<evidence type="ECO:0000256" key="6">
    <source>
        <dbReference type="ARBA" id="ARBA00023186"/>
    </source>
</evidence>
<organism evidence="9 10">
    <name type="scientific">Sagittula marina</name>
    <dbReference type="NCBI Taxonomy" id="943940"/>
    <lineage>
        <taxon>Bacteria</taxon>
        <taxon>Pseudomonadati</taxon>
        <taxon>Pseudomonadota</taxon>
        <taxon>Alphaproteobacteria</taxon>
        <taxon>Rhodobacterales</taxon>
        <taxon>Roseobacteraceae</taxon>
        <taxon>Sagittula</taxon>
    </lineage>
</organism>
<protein>
    <submittedName>
        <fullName evidence="9">Peptidyl-prolyl cis-trans isomerase D</fullName>
        <ecNumber evidence="9">5.2.1.8</ecNumber>
    </submittedName>
</protein>
<accession>A0A7W6GTK9</accession>
<keyword evidence="10" id="KW-1185">Reference proteome</keyword>
<dbReference type="EC" id="5.2.1.8" evidence="9"/>
<dbReference type="PANTHER" id="PTHR47529">
    <property type="entry name" value="PEPTIDYL-PROLYL CIS-TRANS ISOMERASE D"/>
    <property type="match status" value="1"/>
</dbReference>
<dbReference type="GO" id="GO:0003755">
    <property type="term" value="F:peptidyl-prolyl cis-trans isomerase activity"/>
    <property type="evidence" value="ECO:0007669"/>
    <property type="project" value="UniProtKB-EC"/>
</dbReference>
<keyword evidence="2" id="KW-1003">Cell membrane</keyword>
<dbReference type="Gene3D" id="1.10.4030.10">
    <property type="entry name" value="Porin chaperone SurA, peptide-binding domain"/>
    <property type="match status" value="1"/>
</dbReference>
<reference evidence="9 10" key="1">
    <citation type="submission" date="2020-08" db="EMBL/GenBank/DDBJ databases">
        <title>Genomic Encyclopedia of Type Strains, Phase IV (KMG-IV): sequencing the most valuable type-strain genomes for metagenomic binning, comparative biology and taxonomic classification.</title>
        <authorList>
            <person name="Goeker M."/>
        </authorList>
    </citation>
    <scope>NUCLEOTIDE SEQUENCE [LARGE SCALE GENOMIC DNA]</scope>
    <source>
        <strain evidence="9 10">DSM 102235</strain>
    </source>
</reference>
<dbReference type="Pfam" id="PF13624">
    <property type="entry name" value="SurA_N_3"/>
    <property type="match status" value="1"/>
</dbReference>
<dbReference type="GO" id="GO:0005886">
    <property type="term" value="C:plasma membrane"/>
    <property type="evidence" value="ECO:0007669"/>
    <property type="project" value="UniProtKB-SubCell"/>
</dbReference>
<dbReference type="Proteomes" id="UP000541426">
    <property type="component" value="Unassembled WGS sequence"/>
</dbReference>
<evidence type="ECO:0000313" key="10">
    <source>
        <dbReference type="Proteomes" id="UP000541426"/>
    </source>
</evidence>
<evidence type="ECO:0000256" key="1">
    <source>
        <dbReference type="ARBA" id="ARBA00004401"/>
    </source>
</evidence>
<keyword evidence="5" id="KW-0472">Membrane</keyword>
<comment type="caution">
    <text evidence="9">The sequence shown here is derived from an EMBL/GenBank/DDBJ whole genome shotgun (WGS) entry which is preliminary data.</text>
</comment>
<dbReference type="EMBL" id="JACIEJ010000011">
    <property type="protein sequence ID" value="MBB3987646.1"/>
    <property type="molecule type" value="Genomic_DNA"/>
</dbReference>
<dbReference type="InterPro" id="IPR052029">
    <property type="entry name" value="PpiD_chaperone"/>
</dbReference>
<name>A0A7W6GTK9_9RHOB</name>
<keyword evidence="4" id="KW-1133">Transmembrane helix</keyword>
<evidence type="ECO:0000256" key="2">
    <source>
        <dbReference type="ARBA" id="ARBA00022475"/>
    </source>
</evidence>
<evidence type="ECO:0000313" key="9">
    <source>
        <dbReference type="EMBL" id="MBB3987646.1"/>
    </source>
</evidence>
<dbReference type="RefSeq" id="WP_183968936.1">
    <property type="nucleotide sequence ID" value="NZ_BAABBZ010000057.1"/>
</dbReference>
<proteinExistence type="inferred from homology"/>
<feature type="domain" description="PpiC" evidence="8">
    <location>
        <begin position="245"/>
        <end position="361"/>
    </location>
</feature>
<dbReference type="InterPro" id="IPR000297">
    <property type="entry name" value="PPIase_PpiC"/>
</dbReference>
<comment type="similarity">
    <text evidence="7">Belongs to the PpiD chaperone family.</text>
</comment>
<evidence type="ECO:0000256" key="7">
    <source>
        <dbReference type="ARBA" id="ARBA00038408"/>
    </source>
</evidence>
<evidence type="ECO:0000256" key="5">
    <source>
        <dbReference type="ARBA" id="ARBA00023136"/>
    </source>
</evidence>
<dbReference type="SUPFAM" id="SSF109998">
    <property type="entry name" value="Triger factor/SurA peptide-binding domain-like"/>
    <property type="match status" value="1"/>
</dbReference>
<keyword evidence="9" id="KW-0413">Isomerase</keyword>
<comment type="subcellular location">
    <subcellularLocation>
        <location evidence="1">Cell membrane</location>
        <topology evidence="1">Single-pass type II membrane protein</topology>
    </subcellularLocation>
</comment>
<dbReference type="PANTHER" id="PTHR47529:SF1">
    <property type="entry name" value="PERIPLASMIC CHAPERONE PPID"/>
    <property type="match status" value="1"/>
</dbReference>
<evidence type="ECO:0000256" key="4">
    <source>
        <dbReference type="ARBA" id="ARBA00022989"/>
    </source>
</evidence>
<sequence length="614" mass="65922">MIRKAGGVGKTGGYILLGLLLLGLGGFGATNFGGTVSSIGRVGDTDIPAQDYFRNLRSEINAVQAETGEPLTFQQARAAGLPDAVLSRVVIAAALEDEAARMGLSVGDERLARDLQNVAGFQGVDGQFSRETYRLALENAGYTEAEFEENLRAESAATLLQTAVQGGVTLPDTYIDTLIGYAGERRAFTWAQLSEDRLDTGVAVPTDEELQAFYEDNLDRYTRPQTKQITYVWLTPSMIVDTVEVDEATLRAAYEERETEFNMPERRLVERLVMPNADAAQDAADRIAAGETTFEDVVDARGLELADTDLGDVARDDLGAAAETVFDANTGDVVIATSNLGPALYRVNAVLAAQETSFEDAIPDLRDTVALDRARRVIATQGATFDEELAAGVTLEELAETTELEQGQIGWNGQNSGDIAGYEAFGEIANAVTVDDYPAIEELGDGGIFALRVDEIQDAAPYAFDEIRDRVATDWEVDARADALVAQAEALKEQITDGASFEEVNLEARTEPGLTRTAFGAQIPPGALREVFEMEAGAVSVLKGNGTAFVLRLDEILPADTEGDAADQMRSIFAQQADQDVAQDLFRALAQNIQSRAGVSIDQAAVNAVNANFQ</sequence>
<dbReference type="AlphaFoldDB" id="A0A7W6GTK9"/>
<evidence type="ECO:0000259" key="8">
    <source>
        <dbReference type="Pfam" id="PF13145"/>
    </source>
</evidence>
<evidence type="ECO:0000256" key="3">
    <source>
        <dbReference type="ARBA" id="ARBA00022692"/>
    </source>
</evidence>
<dbReference type="InterPro" id="IPR027304">
    <property type="entry name" value="Trigger_fact/SurA_dom_sf"/>
</dbReference>
<keyword evidence="3" id="KW-0812">Transmembrane</keyword>
<dbReference type="Pfam" id="PF13145">
    <property type="entry name" value="Rotamase_2"/>
    <property type="match status" value="1"/>
</dbReference>
<gene>
    <name evidence="9" type="ORF">GGQ68_003993</name>
</gene>
<keyword evidence="6" id="KW-0143">Chaperone</keyword>